<dbReference type="HOGENOM" id="CLU_113198_2_2_9"/>
<dbReference type="Proteomes" id="UP000032431">
    <property type="component" value="Chromosome I"/>
</dbReference>
<dbReference type="Pfam" id="PF03780">
    <property type="entry name" value="Asp23"/>
    <property type="match status" value="1"/>
</dbReference>
<organism evidence="2 3">
    <name type="scientific">[Clostridium] cellulosi</name>
    <dbReference type="NCBI Taxonomy" id="29343"/>
    <lineage>
        <taxon>Bacteria</taxon>
        <taxon>Bacillati</taxon>
        <taxon>Bacillota</taxon>
        <taxon>Clostridia</taxon>
        <taxon>Eubacteriales</taxon>
        <taxon>Oscillospiraceae</taxon>
        <taxon>Oscillospiraceae incertae sedis</taxon>
    </lineage>
</organism>
<dbReference type="EMBL" id="LM995447">
    <property type="protein sequence ID" value="CDZ23573.1"/>
    <property type="molecule type" value="Genomic_DNA"/>
</dbReference>
<dbReference type="PATRIC" id="fig|29343.3.peg.453"/>
<dbReference type="PANTHER" id="PTHR34297">
    <property type="entry name" value="HYPOTHETICAL CYTOSOLIC PROTEIN-RELATED"/>
    <property type="match status" value="1"/>
</dbReference>
<name>A0A078KM84_9FIRM</name>
<evidence type="ECO:0000313" key="3">
    <source>
        <dbReference type="Proteomes" id="UP000032431"/>
    </source>
</evidence>
<evidence type="ECO:0000313" key="2">
    <source>
        <dbReference type="EMBL" id="CDZ23573.1"/>
    </source>
</evidence>
<dbReference type="AlphaFoldDB" id="A0A078KM84"/>
<dbReference type="KEGG" id="ccel:CCDG5_0435"/>
<reference evidence="3" key="1">
    <citation type="submission" date="2014-07" db="EMBL/GenBank/DDBJ databases">
        <authorList>
            <person name="Wibberg D."/>
        </authorList>
    </citation>
    <scope>NUCLEOTIDE SEQUENCE [LARGE SCALE GENOMIC DNA]</scope>
    <source>
        <strain evidence="3">DG5</strain>
    </source>
</reference>
<evidence type="ECO:0000256" key="1">
    <source>
        <dbReference type="ARBA" id="ARBA00005721"/>
    </source>
</evidence>
<proteinExistence type="inferred from homology"/>
<accession>A0A078KM84</accession>
<comment type="similarity">
    <text evidence="1">Belongs to the asp23 family.</text>
</comment>
<gene>
    <name evidence="2" type="ORF">CCDG5_0435</name>
</gene>
<evidence type="ECO:0008006" key="4">
    <source>
        <dbReference type="Google" id="ProtNLM"/>
    </source>
</evidence>
<dbReference type="PANTHER" id="PTHR34297:SF2">
    <property type="entry name" value="ASP23_GLS24 FAMILY ENVELOPE STRESS RESPONSE PROTEIN"/>
    <property type="match status" value="1"/>
</dbReference>
<dbReference type="InterPro" id="IPR005531">
    <property type="entry name" value="Asp23"/>
</dbReference>
<sequence>MKSLICLENPNGYIEISHEYFSKLIGLAASSCYGVAGMAASNKVQGLTQRLTRDKLKRGVKVSSVGGKLFIDLHIIVTYGVNITVIVKSIIKKVRYTVEEATGLKVDCVNVFVDEMKPE</sequence>
<keyword evidence="3" id="KW-1185">Reference proteome</keyword>
<dbReference type="STRING" id="29343.CCDG5_0435"/>
<protein>
    <recommendedName>
        <fullName evidence="4">Asp23/Gls24 family envelope stress response protein</fullName>
    </recommendedName>
</protein>